<dbReference type="Gene3D" id="1.20.1280.50">
    <property type="match status" value="1"/>
</dbReference>
<dbReference type="SUPFAM" id="SSF81383">
    <property type="entry name" value="F-box domain"/>
    <property type="match status" value="1"/>
</dbReference>
<dbReference type="InterPro" id="IPR001810">
    <property type="entry name" value="F-box_dom"/>
</dbReference>
<dbReference type="SMART" id="SM00256">
    <property type="entry name" value="FBOX"/>
    <property type="match status" value="1"/>
</dbReference>
<sequence length="572" mass="65040">MTSGRGCGERDDVTEENSGRLGCMTSPGIKREREGSSGPTTLKAKALRPPRRPTPKSLATKQPITKETFASKLCFPRYRGEYDFSAGRYIVRRPNMLVARTPSMDVLPNEILLLIFSHLGVEDIVTRAQHVCKRWRLLCARSGMWKDLVYVPGKRVSEKEVYEVIRQAPKLRRVCLDRSMDTDTFIDNVRRFCQDIRELRVTPISWCGLSSRHIRALVTRYPDIETLGVSLGEESPRESLQLIGSLGNLRSLELFGFNSEDWVGEWRVLADGCPSLERLDFSCYGLKVTPEDLAYFLSRKKDWLRYLRVTCPRLDRETVKLLGQCITLEELRVVHMPQDTPVDLRPLVRLPRLKSLGLRYHQEDGQALSDMFLCGDWSHLRDLHLTFSHRMSDLKVIFRRCPLLERLDLCEMKRSTGGPTDQDLEELHRMVRLRYLRLTGLRRITDLAAEHIGRCADLREIIIVGCVHITDGAMGGLVRCSMLTHLSLPLDDCFVTGSGFHLFPTHLKGLRHLTVTDSIAKDVLGDHGAKDAVFGDHRQPIPRVLSRCSPLRSAACGNDSTDIWLRSPGNSK</sequence>
<dbReference type="InterPro" id="IPR032675">
    <property type="entry name" value="LRR_dom_sf"/>
</dbReference>
<feature type="compositionally biased region" description="Basic residues" evidence="2">
    <location>
        <begin position="45"/>
        <end position="54"/>
    </location>
</feature>
<dbReference type="PROSITE" id="PS50181">
    <property type="entry name" value="FBOX"/>
    <property type="match status" value="1"/>
</dbReference>
<accession>A0A7R8VXC2</accession>
<dbReference type="Gene3D" id="3.80.10.10">
    <property type="entry name" value="Ribonuclease Inhibitor"/>
    <property type="match status" value="1"/>
</dbReference>
<feature type="region of interest" description="Disordered" evidence="2">
    <location>
        <begin position="1"/>
        <end position="62"/>
    </location>
</feature>
<dbReference type="InterPro" id="IPR006553">
    <property type="entry name" value="Leu-rich_rpt_Cys-con_subtyp"/>
</dbReference>
<organism evidence="4">
    <name type="scientific">Timema douglasi</name>
    <name type="common">Walking stick</name>
    <dbReference type="NCBI Taxonomy" id="61478"/>
    <lineage>
        <taxon>Eukaryota</taxon>
        <taxon>Metazoa</taxon>
        <taxon>Ecdysozoa</taxon>
        <taxon>Arthropoda</taxon>
        <taxon>Hexapoda</taxon>
        <taxon>Insecta</taxon>
        <taxon>Pterygota</taxon>
        <taxon>Neoptera</taxon>
        <taxon>Polyneoptera</taxon>
        <taxon>Phasmatodea</taxon>
        <taxon>Timematodea</taxon>
        <taxon>Timematoidea</taxon>
        <taxon>Timematidae</taxon>
        <taxon>Timema</taxon>
    </lineage>
</organism>
<dbReference type="AlphaFoldDB" id="A0A7R8VXC2"/>
<name>A0A7R8VXC2_TIMDO</name>
<dbReference type="PANTHER" id="PTHR38926:SF5">
    <property type="entry name" value="F-BOX AND LEUCINE-RICH REPEAT PROTEIN 6"/>
    <property type="match status" value="1"/>
</dbReference>
<dbReference type="Pfam" id="PF12937">
    <property type="entry name" value="F-box-like"/>
    <property type="match status" value="1"/>
</dbReference>
<evidence type="ECO:0000256" key="1">
    <source>
        <dbReference type="ARBA" id="ARBA00022786"/>
    </source>
</evidence>
<dbReference type="PANTHER" id="PTHR38926">
    <property type="entry name" value="F-BOX DOMAIN CONTAINING PROTEIN, EXPRESSED"/>
    <property type="match status" value="1"/>
</dbReference>
<protein>
    <recommendedName>
        <fullName evidence="3">F-box domain-containing protein</fullName>
    </recommendedName>
</protein>
<dbReference type="InterPro" id="IPR036047">
    <property type="entry name" value="F-box-like_dom_sf"/>
</dbReference>
<evidence type="ECO:0000313" key="4">
    <source>
        <dbReference type="EMBL" id="CAD7204826.1"/>
    </source>
</evidence>
<evidence type="ECO:0000256" key="2">
    <source>
        <dbReference type="SAM" id="MobiDB-lite"/>
    </source>
</evidence>
<gene>
    <name evidence="4" type="ORF">TDIB3V08_LOCUS10983</name>
</gene>
<proteinExistence type="predicted"/>
<dbReference type="SUPFAM" id="SSF52047">
    <property type="entry name" value="RNI-like"/>
    <property type="match status" value="1"/>
</dbReference>
<reference evidence="4" key="1">
    <citation type="submission" date="2020-11" db="EMBL/GenBank/DDBJ databases">
        <authorList>
            <person name="Tran Van P."/>
        </authorList>
    </citation>
    <scope>NUCLEOTIDE SEQUENCE</scope>
</reference>
<keyword evidence="1" id="KW-0833">Ubl conjugation pathway</keyword>
<dbReference type="SMART" id="SM00367">
    <property type="entry name" value="LRR_CC"/>
    <property type="match status" value="2"/>
</dbReference>
<evidence type="ECO:0000259" key="3">
    <source>
        <dbReference type="PROSITE" id="PS50181"/>
    </source>
</evidence>
<dbReference type="EMBL" id="OA573257">
    <property type="protein sequence ID" value="CAD7204826.1"/>
    <property type="molecule type" value="Genomic_DNA"/>
</dbReference>
<feature type="domain" description="F-box" evidence="3">
    <location>
        <begin position="101"/>
        <end position="148"/>
    </location>
</feature>